<dbReference type="InterPro" id="IPR010920">
    <property type="entry name" value="LSM_dom_sf"/>
</dbReference>
<protein>
    <recommendedName>
        <fullName evidence="7">Small-conductance mechanosensitive channel</fullName>
    </recommendedName>
</protein>
<dbReference type="Proteomes" id="UP000035444">
    <property type="component" value="Unassembled WGS sequence"/>
</dbReference>
<dbReference type="SUPFAM" id="SSF82861">
    <property type="entry name" value="Mechanosensitive channel protein MscS (YggB), transmembrane region"/>
    <property type="match status" value="1"/>
</dbReference>
<dbReference type="GO" id="GO:0008381">
    <property type="term" value="F:mechanosensitive monoatomic ion channel activity"/>
    <property type="evidence" value="ECO:0007669"/>
    <property type="project" value="InterPro"/>
</dbReference>
<dbReference type="PATRIC" id="fig|1489064.4.peg.4140"/>
<dbReference type="AlphaFoldDB" id="A0A0H2MUE5"/>
<evidence type="ECO:0000256" key="1">
    <source>
        <dbReference type="ARBA" id="ARBA00004651"/>
    </source>
</evidence>
<dbReference type="InterPro" id="IPR011014">
    <property type="entry name" value="MscS_channel_TM-2"/>
</dbReference>
<dbReference type="PANTHER" id="PTHR30221:SF1">
    <property type="entry name" value="SMALL-CONDUCTANCE MECHANOSENSITIVE CHANNEL"/>
    <property type="match status" value="1"/>
</dbReference>
<evidence type="ECO:0000313" key="12">
    <source>
        <dbReference type="Proteomes" id="UP000035444"/>
    </source>
</evidence>
<evidence type="ECO:0000259" key="8">
    <source>
        <dbReference type="Pfam" id="PF00924"/>
    </source>
</evidence>
<dbReference type="InterPro" id="IPR049142">
    <property type="entry name" value="MS_channel_1st"/>
</dbReference>
<dbReference type="Gene3D" id="2.30.30.60">
    <property type="match status" value="1"/>
</dbReference>
<comment type="subcellular location">
    <subcellularLocation>
        <location evidence="7">Cell inner membrane</location>
        <topology evidence="7">Multi-pass membrane protein</topology>
    </subcellularLocation>
    <subcellularLocation>
        <location evidence="1">Cell membrane</location>
        <topology evidence="1">Multi-pass membrane protein</topology>
    </subcellularLocation>
</comment>
<keyword evidence="7" id="KW-0997">Cell inner membrane</keyword>
<evidence type="ECO:0000256" key="3">
    <source>
        <dbReference type="ARBA" id="ARBA00022475"/>
    </source>
</evidence>
<keyword evidence="4 7" id="KW-0812">Transmembrane</keyword>
<dbReference type="Pfam" id="PF21082">
    <property type="entry name" value="MS_channel_3rd"/>
    <property type="match status" value="1"/>
</dbReference>
<dbReference type="Gene3D" id="3.30.70.100">
    <property type="match status" value="1"/>
</dbReference>
<feature type="domain" description="Mechanosensitive ion channel MscS C-terminal" evidence="9">
    <location>
        <begin position="181"/>
        <end position="261"/>
    </location>
</feature>
<keyword evidence="7" id="KW-0813">Transport</keyword>
<accession>A0A0H2MUE5</accession>
<feature type="domain" description="Mechanosensitive ion channel MscS" evidence="8">
    <location>
        <begin position="107"/>
        <end position="173"/>
    </location>
</feature>
<comment type="caution">
    <text evidence="7">Lacks conserved residue(s) required for the propagation of feature annotation.</text>
</comment>
<proteinExistence type="inferred from homology"/>
<evidence type="ECO:0000256" key="6">
    <source>
        <dbReference type="ARBA" id="ARBA00023136"/>
    </source>
</evidence>
<evidence type="ECO:0000256" key="7">
    <source>
        <dbReference type="RuleBase" id="RU369025"/>
    </source>
</evidence>
<organism evidence="11 12">
    <name type="scientific">Kiloniella spongiae</name>
    <dbReference type="NCBI Taxonomy" id="1489064"/>
    <lineage>
        <taxon>Bacteria</taxon>
        <taxon>Pseudomonadati</taxon>
        <taxon>Pseudomonadota</taxon>
        <taxon>Alphaproteobacteria</taxon>
        <taxon>Rhodospirillales</taxon>
        <taxon>Kiloniellaceae</taxon>
        <taxon>Kiloniella</taxon>
    </lineage>
</organism>
<keyword evidence="7" id="KW-0406">Ion transport</keyword>
<dbReference type="GO" id="GO:0005886">
    <property type="term" value="C:plasma membrane"/>
    <property type="evidence" value="ECO:0007669"/>
    <property type="project" value="UniProtKB-SubCell"/>
</dbReference>
<keyword evidence="12" id="KW-1185">Reference proteome</keyword>
<comment type="similarity">
    <text evidence="2 7">Belongs to the MscS (TC 1.A.23) family.</text>
</comment>
<dbReference type="InterPro" id="IPR011066">
    <property type="entry name" value="MscS_channel_C_sf"/>
</dbReference>
<dbReference type="SUPFAM" id="SSF82689">
    <property type="entry name" value="Mechanosensitive channel protein MscS (YggB), C-terminal domain"/>
    <property type="match status" value="1"/>
</dbReference>
<evidence type="ECO:0000256" key="2">
    <source>
        <dbReference type="ARBA" id="ARBA00008017"/>
    </source>
</evidence>
<reference evidence="11 12" key="1">
    <citation type="submission" date="2015-03" db="EMBL/GenBank/DDBJ databases">
        <title>Genome Sequence of Kiloniella spongiae MEBiC09566, isolated from a marine sponge.</title>
        <authorList>
            <person name="Shao Z."/>
            <person name="Wang L."/>
            <person name="Li X."/>
        </authorList>
    </citation>
    <scope>NUCLEOTIDE SEQUENCE [LARGE SCALE GENOMIC DNA]</scope>
    <source>
        <strain evidence="11 12">MEBiC09566</strain>
    </source>
</reference>
<dbReference type="STRING" id="1489064.WH96_13975"/>
<keyword evidence="7" id="KW-0407">Ion channel</keyword>
<evidence type="ECO:0000256" key="5">
    <source>
        <dbReference type="ARBA" id="ARBA00022989"/>
    </source>
</evidence>
<dbReference type="OrthoDB" id="9799209at2"/>
<keyword evidence="3" id="KW-1003">Cell membrane</keyword>
<comment type="subunit">
    <text evidence="7">Homoheptamer.</text>
</comment>
<dbReference type="PANTHER" id="PTHR30221">
    <property type="entry name" value="SMALL-CONDUCTANCE MECHANOSENSITIVE CHANNEL"/>
    <property type="match status" value="1"/>
</dbReference>
<dbReference type="Gene3D" id="1.10.287.1260">
    <property type="match status" value="1"/>
</dbReference>
<dbReference type="InterPro" id="IPR023408">
    <property type="entry name" value="MscS_beta-dom_sf"/>
</dbReference>
<dbReference type="EMBL" id="LAQL01000008">
    <property type="protein sequence ID" value="KLN60340.1"/>
    <property type="molecule type" value="Genomic_DNA"/>
</dbReference>
<keyword evidence="5 7" id="KW-1133">Transmembrane helix</keyword>
<comment type="caution">
    <text evidence="11">The sequence shown here is derived from an EMBL/GenBank/DDBJ whole genome shotgun (WGS) entry which is preliminary data.</text>
</comment>
<feature type="transmembrane region" description="Helical" evidence="7">
    <location>
        <begin position="23"/>
        <end position="41"/>
    </location>
</feature>
<name>A0A0H2MUE5_9PROT</name>
<evidence type="ECO:0000256" key="4">
    <source>
        <dbReference type="ARBA" id="ARBA00022692"/>
    </source>
</evidence>
<dbReference type="Pfam" id="PF21088">
    <property type="entry name" value="MS_channel_1st"/>
    <property type="match status" value="1"/>
</dbReference>
<evidence type="ECO:0000313" key="11">
    <source>
        <dbReference type="EMBL" id="KLN60340.1"/>
    </source>
</evidence>
<gene>
    <name evidence="11" type="ORF">WH96_13975</name>
</gene>
<dbReference type="InterPro" id="IPR045275">
    <property type="entry name" value="MscS_archaea/bacteria_type"/>
</dbReference>
<keyword evidence="6 7" id="KW-0472">Membrane</keyword>
<evidence type="ECO:0000259" key="9">
    <source>
        <dbReference type="Pfam" id="PF21082"/>
    </source>
</evidence>
<dbReference type="InterPro" id="IPR008910">
    <property type="entry name" value="MSC_TM_helix"/>
</dbReference>
<evidence type="ECO:0000259" key="10">
    <source>
        <dbReference type="Pfam" id="PF21088"/>
    </source>
</evidence>
<feature type="transmembrane region" description="Helical" evidence="7">
    <location>
        <begin position="89"/>
        <end position="120"/>
    </location>
</feature>
<dbReference type="InterPro" id="IPR049278">
    <property type="entry name" value="MS_channel_C"/>
</dbReference>
<sequence length="278" mass="30079">MTEEYTQLIEQLTQTALNFSLEILAALAILIVGIFIAGRIAKYTDKLLSKSGKVDSTLKPVIVKIIRYTIMVFVLIAVLARFGVETTSIIAVLGAAGLAIGLALQGTMQNIAAGFMLLFLRPLKVGEFVDADGISGTVEEISLFITHMTTVDGLYLSVPNSKLWSATVTNYSRNSTRRTDLAIGIGYGDDIAKAEKVALAVLSGDARIHKDPAAQVITTGLGESSVDLNVRYWTDSGDYWPALSDNRRAIKEAFDKEGISIPFPQRDLHIISDVKAKA</sequence>
<dbReference type="InterPro" id="IPR006685">
    <property type="entry name" value="MscS_channel_2nd"/>
</dbReference>
<comment type="function">
    <text evidence="7">Mechanosensitive channel that participates in the regulation of osmotic pressure changes within the cell, opening in response to stretch forces in the membrane lipid bilayer, without the need for other proteins. Contributes to normal resistance to hypoosmotic shock. Forms an ion channel of 1.0 nanosiemens conductance with a slight preference for anions.</text>
</comment>
<dbReference type="Pfam" id="PF00924">
    <property type="entry name" value="MS_channel_2nd"/>
    <property type="match status" value="1"/>
</dbReference>
<feature type="transmembrane region" description="Helical" evidence="7">
    <location>
        <begin position="61"/>
        <end position="83"/>
    </location>
</feature>
<dbReference type="Pfam" id="PF05552">
    <property type="entry name" value="MS_channel_1st_1"/>
    <property type="match status" value="1"/>
</dbReference>
<feature type="domain" description="Mechanosensitive ion channel transmembrane helices 2/3" evidence="10">
    <location>
        <begin position="64"/>
        <end position="105"/>
    </location>
</feature>
<dbReference type="SUPFAM" id="SSF50182">
    <property type="entry name" value="Sm-like ribonucleoproteins"/>
    <property type="match status" value="1"/>
</dbReference>